<dbReference type="OrthoDB" id="10263032at2759"/>
<dbReference type="InterPro" id="IPR021183">
    <property type="entry name" value="NatA_aux_su"/>
</dbReference>
<dbReference type="Pfam" id="PF12569">
    <property type="entry name" value="NatA_aux_su"/>
    <property type="match status" value="1"/>
</dbReference>
<dbReference type="PANTHER" id="PTHR22767">
    <property type="entry name" value="N-TERMINAL ACETYLTRANSFERASE-RELATED"/>
    <property type="match status" value="1"/>
</dbReference>
<protein>
    <submittedName>
        <fullName evidence="4">N-alpha-acetyltransferase 16, NatA auxiliary subunit</fullName>
    </submittedName>
</protein>
<keyword evidence="2" id="KW-0802">TPR repeat</keyword>
<proteinExistence type="predicted"/>
<dbReference type="GO" id="GO:0031415">
    <property type="term" value="C:NatA complex"/>
    <property type="evidence" value="ECO:0007669"/>
    <property type="project" value="TreeGrafter"/>
</dbReference>
<dbReference type="OMA" id="EVNENFF"/>
<keyword evidence="5" id="KW-1185">Reference proteome</keyword>
<evidence type="ECO:0000313" key="4">
    <source>
        <dbReference type="EMBL" id="OXA45497.1"/>
    </source>
</evidence>
<keyword evidence="4" id="KW-0808">Transferase</keyword>
<reference evidence="4 5" key="1">
    <citation type="submission" date="2015-12" db="EMBL/GenBank/DDBJ databases">
        <title>The genome of Folsomia candida.</title>
        <authorList>
            <person name="Faddeeva A."/>
            <person name="Derks M.F."/>
            <person name="Anvar Y."/>
            <person name="Smit S."/>
            <person name="Van Straalen N."/>
            <person name="Roelofs D."/>
        </authorList>
    </citation>
    <scope>NUCLEOTIDE SEQUENCE [LARGE SCALE GENOMIC DNA]</scope>
    <source>
        <strain evidence="4 5">VU population</strain>
        <tissue evidence="4">Whole body</tissue>
    </source>
</reference>
<sequence length="186" mass="21301">MGHYSKECENLTPAELKKVKNKQRKAKKKAEMEQQAAAAIAEKKEHHAKSKQASGEDGEAHPPPSEELMPEKLASVSDPLQQAIRFLIPLQSFAASKIDTHLLAYEIYSRKEKPLLMLQSIKRALSVDSRHPQLQKFLLLFHTSMEKKVNFLPSPLPDFMKREMDKIYNTVNLEQLKLNVEEQINN</sequence>
<evidence type="ECO:0000256" key="2">
    <source>
        <dbReference type="ARBA" id="ARBA00022803"/>
    </source>
</evidence>
<feature type="region of interest" description="Disordered" evidence="3">
    <location>
        <begin position="1"/>
        <end position="69"/>
    </location>
</feature>
<accession>A0A226DLG3</accession>
<name>A0A226DLG3_FOLCA</name>
<evidence type="ECO:0000313" key="5">
    <source>
        <dbReference type="Proteomes" id="UP000198287"/>
    </source>
</evidence>
<dbReference type="Proteomes" id="UP000198287">
    <property type="component" value="Unassembled WGS sequence"/>
</dbReference>
<dbReference type="STRING" id="158441.A0A226DLG3"/>
<evidence type="ECO:0000256" key="3">
    <source>
        <dbReference type="SAM" id="MobiDB-lite"/>
    </source>
</evidence>
<keyword evidence="1" id="KW-0677">Repeat</keyword>
<dbReference type="PANTHER" id="PTHR22767:SF2">
    <property type="entry name" value="N(ALPHA)-ACETYLTRANSFERASE 15_16, ISOFORM A"/>
    <property type="match status" value="1"/>
</dbReference>
<dbReference type="GO" id="GO:0016740">
    <property type="term" value="F:transferase activity"/>
    <property type="evidence" value="ECO:0007669"/>
    <property type="project" value="UniProtKB-KW"/>
</dbReference>
<dbReference type="EMBL" id="LNIX01000017">
    <property type="protein sequence ID" value="OXA45497.1"/>
    <property type="molecule type" value="Genomic_DNA"/>
</dbReference>
<organism evidence="4 5">
    <name type="scientific">Folsomia candida</name>
    <name type="common">Springtail</name>
    <dbReference type="NCBI Taxonomy" id="158441"/>
    <lineage>
        <taxon>Eukaryota</taxon>
        <taxon>Metazoa</taxon>
        <taxon>Ecdysozoa</taxon>
        <taxon>Arthropoda</taxon>
        <taxon>Hexapoda</taxon>
        <taxon>Collembola</taxon>
        <taxon>Entomobryomorpha</taxon>
        <taxon>Isotomoidea</taxon>
        <taxon>Isotomidae</taxon>
        <taxon>Proisotominae</taxon>
        <taxon>Folsomia</taxon>
    </lineage>
</organism>
<comment type="caution">
    <text evidence="4">The sequence shown here is derived from an EMBL/GenBank/DDBJ whole genome shotgun (WGS) entry which is preliminary data.</text>
</comment>
<evidence type="ECO:0000256" key="1">
    <source>
        <dbReference type="ARBA" id="ARBA00022737"/>
    </source>
</evidence>
<dbReference type="Gene3D" id="1.25.40.1010">
    <property type="match status" value="1"/>
</dbReference>
<dbReference type="AlphaFoldDB" id="A0A226DLG3"/>
<gene>
    <name evidence="4" type="ORF">Fcan01_19596</name>
</gene>
<feature type="compositionally biased region" description="Basic residues" evidence="3">
    <location>
        <begin position="19"/>
        <end position="28"/>
    </location>
</feature>